<evidence type="ECO:0000259" key="3">
    <source>
        <dbReference type="Pfam" id="PF24706"/>
    </source>
</evidence>
<keyword evidence="5" id="KW-1185">Reference proteome</keyword>
<gene>
    <name evidence="4" type="ORF">FHU33_1575</name>
</gene>
<feature type="domain" description="DUF6884" evidence="2">
    <location>
        <begin position="96"/>
        <end position="217"/>
    </location>
</feature>
<accession>A0A543PDM6</accession>
<evidence type="ECO:0000313" key="4">
    <source>
        <dbReference type="EMBL" id="TQN42181.1"/>
    </source>
</evidence>
<evidence type="ECO:0000256" key="1">
    <source>
        <dbReference type="SAM" id="MobiDB-lite"/>
    </source>
</evidence>
<feature type="domain" description="DUF7669" evidence="3">
    <location>
        <begin position="8"/>
        <end position="76"/>
    </location>
</feature>
<protein>
    <submittedName>
        <fullName evidence="4">Uncharacterized protein</fullName>
    </submittedName>
</protein>
<evidence type="ECO:0000313" key="5">
    <source>
        <dbReference type="Proteomes" id="UP000319865"/>
    </source>
</evidence>
<organism evidence="4 5">
    <name type="scientific">Blastococcus colisei</name>
    <dbReference type="NCBI Taxonomy" id="1564162"/>
    <lineage>
        <taxon>Bacteria</taxon>
        <taxon>Bacillati</taxon>
        <taxon>Actinomycetota</taxon>
        <taxon>Actinomycetes</taxon>
        <taxon>Geodermatophilales</taxon>
        <taxon>Geodermatophilaceae</taxon>
        <taxon>Blastococcus</taxon>
    </lineage>
</organism>
<dbReference type="Pfam" id="PF21818">
    <property type="entry name" value="DUF6884"/>
    <property type="match status" value="1"/>
</dbReference>
<dbReference type="EMBL" id="VFQE01000001">
    <property type="protein sequence ID" value="TQN42181.1"/>
    <property type="molecule type" value="Genomic_DNA"/>
</dbReference>
<dbReference type="Pfam" id="PF24706">
    <property type="entry name" value="DUF7669"/>
    <property type="match status" value="1"/>
</dbReference>
<dbReference type="AlphaFoldDB" id="A0A543PDM6"/>
<feature type="region of interest" description="Disordered" evidence="1">
    <location>
        <begin position="216"/>
        <end position="237"/>
    </location>
</feature>
<reference evidence="4 5" key="1">
    <citation type="submission" date="2019-06" db="EMBL/GenBank/DDBJ databases">
        <title>Sequencing the genomes of 1000 actinobacteria strains.</title>
        <authorList>
            <person name="Klenk H.-P."/>
        </authorList>
    </citation>
    <scope>NUCLEOTIDE SEQUENCE [LARGE SCALE GENOMIC DNA]</scope>
    <source>
        <strain evidence="4 5">DSM 46837</strain>
    </source>
</reference>
<dbReference type="InterPro" id="IPR049251">
    <property type="entry name" value="DUF6884"/>
</dbReference>
<dbReference type="Proteomes" id="UP000319865">
    <property type="component" value="Unassembled WGS sequence"/>
</dbReference>
<dbReference type="InterPro" id="IPR056086">
    <property type="entry name" value="DUF7669"/>
</dbReference>
<name>A0A543PDM6_9ACTN</name>
<sequence length="256" mass="26995">MSTPGLPTIWELIAEGAATLPEPFSRAALINWVSARRPDVGVSSIATHIQLATDNAGSPPSGRTPLLHRVDRGRYVRHRGTDVGDVAVDVPCGRLVLIGSSGATTAEPMPVARLFSSPGFVRARDAAVRARLPWFVLSAKHGLLDAGDVVGPYDVQIGDQSAGYRTAWGEWVVAQLAERVRLDGVTVEVHGGVDFAQPLRQPLARRGAALELPLPGAWQESGDHDDGGPGDGAAGRAPVRVALGRLRDLVTGHRAS</sequence>
<dbReference type="OrthoDB" id="2866199at2"/>
<dbReference type="RefSeq" id="WP_142024835.1">
    <property type="nucleotide sequence ID" value="NZ_VFQE01000001.1"/>
</dbReference>
<proteinExistence type="predicted"/>
<evidence type="ECO:0000259" key="2">
    <source>
        <dbReference type="Pfam" id="PF21818"/>
    </source>
</evidence>
<comment type="caution">
    <text evidence="4">The sequence shown here is derived from an EMBL/GenBank/DDBJ whole genome shotgun (WGS) entry which is preliminary data.</text>
</comment>